<reference evidence="4 5" key="1">
    <citation type="submission" date="2023-01" db="EMBL/GenBank/DDBJ databases">
        <title>Novel species of the genus Vogesella isolated from rivers.</title>
        <authorList>
            <person name="Lu H."/>
        </authorList>
    </citation>
    <scope>NUCLEOTIDE SEQUENCE [LARGE SCALE GENOMIC DNA]</scope>
    <source>
        <strain evidence="4 5">DC21W</strain>
    </source>
</reference>
<evidence type="ECO:0000313" key="5">
    <source>
        <dbReference type="Proteomes" id="UP001219956"/>
    </source>
</evidence>
<dbReference type="InterPro" id="IPR000182">
    <property type="entry name" value="GNAT_dom"/>
</dbReference>
<evidence type="ECO:0000256" key="2">
    <source>
        <dbReference type="ARBA" id="ARBA00023315"/>
    </source>
</evidence>
<evidence type="ECO:0000259" key="3">
    <source>
        <dbReference type="PROSITE" id="PS51186"/>
    </source>
</evidence>
<gene>
    <name evidence="4" type="ORF">PQU95_01455</name>
</gene>
<accession>A0ABT5ITI4</accession>
<comment type="caution">
    <text evidence="4">The sequence shown here is derived from an EMBL/GenBank/DDBJ whole genome shotgun (WGS) entry which is preliminary data.</text>
</comment>
<proteinExistence type="predicted"/>
<name>A0ABT5ITI4_9NEIS</name>
<evidence type="ECO:0000313" key="4">
    <source>
        <dbReference type="EMBL" id="MDC7715889.1"/>
    </source>
</evidence>
<dbReference type="CDD" id="cd04301">
    <property type="entry name" value="NAT_SF"/>
    <property type="match status" value="1"/>
</dbReference>
<dbReference type="RefSeq" id="WP_272750367.1">
    <property type="nucleotide sequence ID" value="NZ_JAQQLF010000001.1"/>
</dbReference>
<keyword evidence="5" id="KW-1185">Reference proteome</keyword>
<dbReference type="PROSITE" id="PS51186">
    <property type="entry name" value="GNAT"/>
    <property type="match status" value="1"/>
</dbReference>
<keyword evidence="2" id="KW-0012">Acyltransferase</keyword>
<organism evidence="4 5">
    <name type="scientific">Vogesella aquatica</name>
    <dbReference type="NCBI Taxonomy" id="2984206"/>
    <lineage>
        <taxon>Bacteria</taxon>
        <taxon>Pseudomonadati</taxon>
        <taxon>Pseudomonadota</taxon>
        <taxon>Betaproteobacteria</taxon>
        <taxon>Neisseriales</taxon>
        <taxon>Chromobacteriaceae</taxon>
        <taxon>Vogesella</taxon>
    </lineage>
</organism>
<sequence length="167" mass="17921">MAIVLRDATAFDADNVQVLLFDHGPNPWNWLPAEGVAQTLQQLVAGLCRGVLAEDGTVLVGAVLYRRADPYPSLRPDDVASAQCGYIVEAVVHRDYAGQGIGARLLQAACQQLASDGLRWVVADRHEENGPSAGMMRKAGFSQLGVYEDPARRPSGSGRTAVCGRYL</sequence>
<dbReference type="InterPro" id="IPR050832">
    <property type="entry name" value="Bact_Acetyltransf"/>
</dbReference>
<dbReference type="SUPFAM" id="SSF55729">
    <property type="entry name" value="Acyl-CoA N-acyltransferases (Nat)"/>
    <property type="match status" value="1"/>
</dbReference>
<dbReference type="Proteomes" id="UP001219956">
    <property type="component" value="Unassembled WGS sequence"/>
</dbReference>
<dbReference type="PANTHER" id="PTHR43877">
    <property type="entry name" value="AMINOALKYLPHOSPHONATE N-ACETYLTRANSFERASE-RELATED-RELATED"/>
    <property type="match status" value="1"/>
</dbReference>
<dbReference type="Pfam" id="PF00583">
    <property type="entry name" value="Acetyltransf_1"/>
    <property type="match status" value="1"/>
</dbReference>
<keyword evidence="1" id="KW-0808">Transferase</keyword>
<feature type="domain" description="N-acetyltransferase" evidence="3">
    <location>
        <begin position="3"/>
        <end position="167"/>
    </location>
</feature>
<evidence type="ECO:0000256" key="1">
    <source>
        <dbReference type="ARBA" id="ARBA00022679"/>
    </source>
</evidence>
<protein>
    <submittedName>
        <fullName evidence="4">GNAT family N-acetyltransferase</fullName>
    </submittedName>
</protein>
<dbReference type="Gene3D" id="3.40.630.30">
    <property type="match status" value="1"/>
</dbReference>
<dbReference type="InterPro" id="IPR016181">
    <property type="entry name" value="Acyl_CoA_acyltransferase"/>
</dbReference>
<dbReference type="EMBL" id="JAQQLF010000001">
    <property type="protein sequence ID" value="MDC7715889.1"/>
    <property type="molecule type" value="Genomic_DNA"/>
</dbReference>